<sequence>MNDARSLPYAQRVFASPSAAFELVLSAPSQGQSAQAELFAVAADGRRPLWRQALPHEQGPRTAVVADGGEVVLLDEWINVPSRHALLLLDPQGRRRAHYNFDELVGILQLPRKTVAQHAVQGAWLAGEPRWSTDGRQLLLPAGGRTLSLQLADGRLTAY</sequence>
<gene>
    <name evidence="1" type="ORF">J2X19_001510</name>
</gene>
<dbReference type="RefSeq" id="WP_310372097.1">
    <property type="nucleotide sequence ID" value="NZ_JAVDXT010000001.1"/>
</dbReference>
<keyword evidence="2" id="KW-1185">Reference proteome</keyword>
<evidence type="ECO:0008006" key="3">
    <source>
        <dbReference type="Google" id="ProtNLM"/>
    </source>
</evidence>
<evidence type="ECO:0000313" key="2">
    <source>
        <dbReference type="Proteomes" id="UP001180487"/>
    </source>
</evidence>
<organism evidence="1 2">
    <name type="scientific">Rhodoferax ferrireducens</name>
    <dbReference type="NCBI Taxonomy" id="192843"/>
    <lineage>
        <taxon>Bacteria</taxon>
        <taxon>Pseudomonadati</taxon>
        <taxon>Pseudomonadota</taxon>
        <taxon>Betaproteobacteria</taxon>
        <taxon>Burkholderiales</taxon>
        <taxon>Comamonadaceae</taxon>
        <taxon>Rhodoferax</taxon>
    </lineage>
</organism>
<dbReference type="EMBL" id="JAVDXT010000001">
    <property type="protein sequence ID" value="MDR7376852.1"/>
    <property type="molecule type" value="Genomic_DNA"/>
</dbReference>
<name>A0ABU2C694_9BURK</name>
<accession>A0ABU2C694</accession>
<reference evidence="1 2" key="1">
    <citation type="submission" date="2023-07" db="EMBL/GenBank/DDBJ databases">
        <title>Sorghum-associated microbial communities from plants grown in Nebraska, USA.</title>
        <authorList>
            <person name="Schachtman D."/>
        </authorList>
    </citation>
    <scope>NUCLEOTIDE SEQUENCE [LARGE SCALE GENOMIC DNA]</scope>
    <source>
        <strain evidence="1 2">BE313</strain>
    </source>
</reference>
<protein>
    <recommendedName>
        <fullName evidence="3">S9 family peptidase</fullName>
    </recommendedName>
</protein>
<dbReference type="Proteomes" id="UP001180487">
    <property type="component" value="Unassembled WGS sequence"/>
</dbReference>
<comment type="caution">
    <text evidence="1">The sequence shown here is derived from an EMBL/GenBank/DDBJ whole genome shotgun (WGS) entry which is preliminary data.</text>
</comment>
<evidence type="ECO:0000313" key="1">
    <source>
        <dbReference type="EMBL" id="MDR7376852.1"/>
    </source>
</evidence>
<proteinExistence type="predicted"/>